<dbReference type="GO" id="GO:0003677">
    <property type="term" value="F:DNA binding"/>
    <property type="evidence" value="ECO:0007669"/>
    <property type="project" value="UniProtKB-UniRule"/>
</dbReference>
<dbReference type="InterPro" id="IPR036910">
    <property type="entry name" value="HMG_box_dom_sf"/>
</dbReference>
<keyword evidence="6" id="KW-1185">Reference proteome</keyword>
<dbReference type="Pfam" id="PF00505">
    <property type="entry name" value="HMG_box"/>
    <property type="match status" value="2"/>
</dbReference>
<keyword evidence="1 2" id="KW-0238">DNA-binding</keyword>
<feature type="domain" description="HMG box" evidence="4">
    <location>
        <begin position="140"/>
        <end position="208"/>
    </location>
</feature>
<dbReference type="PRINTS" id="PR00886">
    <property type="entry name" value="HIGHMOBLTY12"/>
</dbReference>
<dbReference type="SMART" id="SM00398">
    <property type="entry name" value="HMG"/>
    <property type="match status" value="2"/>
</dbReference>
<name>D8LKV0_ECTSI</name>
<reference evidence="5 6" key="1">
    <citation type="journal article" date="2010" name="Nature">
        <title>The Ectocarpus genome and the independent evolution of multicellularity in brown algae.</title>
        <authorList>
            <person name="Cock J.M."/>
            <person name="Sterck L."/>
            <person name="Rouze P."/>
            <person name="Scornet D."/>
            <person name="Allen A.E."/>
            <person name="Amoutzias G."/>
            <person name="Anthouard V."/>
            <person name="Artiguenave F."/>
            <person name="Aury J.M."/>
            <person name="Badger J.H."/>
            <person name="Beszteri B."/>
            <person name="Billiau K."/>
            <person name="Bonnet E."/>
            <person name="Bothwell J.H."/>
            <person name="Bowler C."/>
            <person name="Boyen C."/>
            <person name="Brownlee C."/>
            <person name="Carrano C.J."/>
            <person name="Charrier B."/>
            <person name="Cho G.Y."/>
            <person name="Coelho S.M."/>
            <person name="Collen J."/>
            <person name="Corre E."/>
            <person name="Da Silva C."/>
            <person name="Delage L."/>
            <person name="Delaroque N."/>
            <person name="Dittami S.M."/>
            <person name="Doulbeau S."/>
            <person name="Elias M."/>
            <person name="Farnham G."/>
            <person name="Gachon C.M."/>
            <person name="Gschloessl B."/>
            <person name="Heesch S."/>
            <person name="Jabbari K."/>
            <person name="Jubin C."/>
            <person name="Kawai H."/>
            <person name="Kimura K."/>
            <person name="Kloareg B."/>
            <person name="Kupper F.C."/>
            <person name="Lang D."/>
            <person name="Le Bail A."/>
            <person name="Leblanc C."/>
            <person name="Lerouge P."/>
            <person name="Lohr M."/>
            <person name="Lopez P.J."/>
            <person name="Martens C."/>
            <person name="Maumus F."/>
            <person name="Michel G."/>
            <person name="Miranda-Saavedra D."/>
            <person name="Morales J."/>
            <person name="Moreau H."/>
            <person name="Motomura T."/>
            <person name="Nagasato C."/>
            <person name="Napoli C.A."/>
            <person name="Nelson D.R."/>
            <person name="Nyvall-Collen P."/>
            <person name="Peters A.F."/>
            <person name="Pommier C."/>
            <person name="Potin P."/>
            <person name="Poulain J."/>
            <person name="Quesneville H."/>
            <person name="Read B."/>
            <person name="Rensing S.A."/>
            <person name="Ritter A."/>
            <person name="Rousvoal S."/>
            <person name="Samanta M."/>
            <person name="Samson G."/>
            <person name="Schroeder D.C."/>
            <person name="Segurens B."/>
            <person name="Strittmatter M."/>
            <person name="Tonon T."/>
            <person name="Tregear J.W."/>
            <person name="Valentin K."/>
            <person name="von Dassow P."/>
            <person name="Yamagishi T."/>
            <person name="Van de Peer Y."/>
            <person name="Wincker P."/>
        </authorList>
    </citation>
    <scope>NUCLEOTIDE SEQUENCE [LARGE SCALE GENOMIC DNA]</scope>
    <source>
        <strain evidence="6">Ec32 / CCAP1310/4</strain>
    </source>
</reference>
<dbReference type="PANTHER" id="PTHR48112">
    <property type="entry name" value="HIGH MOBILITY GROUP PROTEIN DSP1"/>
    <property type="match status" value="1"/>
</dbReference>
<dbReference type="AlphaFoldDB" id="D8LKV0"/>
<evidence type="ECO:0000256" key="1">
    <source>
        <dbReference type="ARBA" id="ARBA00023125"/>
    </source>
</evidence>
<evidence type="ECO:0000313" key="5">
    <source>
        <dbReference type="EMBL" id="CBN80083.1"/>
    </source>
</evidence>
<protein>
    <submittedName>
        <fullName evidence="5">High mobility group protein</fullName>
    </submittedName>
</protein>
<feature type="domain" description="HMG box" evidence="4">
    <location>
        <begin position="54"/>
        <end position="123"/>
    </location>
</feature>
<dbReference type="InterPro" id="IPR050342">
    <property type="entry name" value="HMGB"/>
</dbReference>
<dbReference type="InterPro" id="IPR009071">
    <property type="entry name" value="HMG_box_dom"/>
</dbReference>
<evidence type="ECO:0000256" key="3">
    <source>
        <dbReference type="SAM" id="MobiDB-lite"/>
    </source>
</evidence>
<dbReference type="Gene3D" id="1.10.30.10">
    <property type="entry name" value="High mobility group box domain"/>
    <property type="match status" value="2"/>
</dbReference>
<feature type="region of interest" description="Disordered" evidence="3">
    <location>
        <begin position="220"/>
        <end position="242"/>
    </location>
</feature>
<feature type="compositionally biased region" description="Basic residues" evidence="3">
    <location>
        <begin position="39"/>
        <end position="48"/>
    </location>
</feature>
<organism evidence="5 6">
    <name type="scientific">Ectocarpus siliculosus</name>
    <name type="common">Brown alga</name>
    <name type="synonym">Conferva siliculosa</name>
    <dbReference type="NCBI Taxonomy" id="2880"/>
    <lineage>
        <taxon>Eukaryota</taxon>
        <taxon>Sar</taxon>
        <taxon>Stramenopiles</taxon>
        <taxon>Ochrophyta</taxon>
        <taxon>PX clade</taxon>
        <taxon>Phaeophyceae</taxon>
        <taxon>Ectocarpales</taxon>
        <taxon>Ectocarpaceae</taxon>
        <taxon>Ectocarpus</taxon>
    </lineage>
</organism>
<keyword evidence="2" id="KW-0539">Nucleus</keyword>
<gene>
    <name evidence="5" type="primary">HMG</name>
    <name evidence="5" type="ORF">Esi_0031_0053</name>
</gene>
<feature type="DNA-binding region" description="HMG box" evidence="2">
    <location>
        <begin position="140"/>
        <end position="208"/>
    </location>
</feature>
<dbReference type="InParanoid" id="D8LKV0"/>
<dbReference type="GO" id="GO:0005634">
    <property type="term" value="C:nucleus"/>
    <property type="evidence" value="ECO:0007669"/>
    <property type="project" value="UniProtKB-UniRule"/>
</dbReference>
<dbReference type="eggNOG" id="KOG0381">
    <property type="taxonomic scope" value="Eukaryota"/>
</dbReference>
<proteinExistence type="predicted"/>
<dbReference type="STRING" id="2880.D8LKV0"/>
<evidence type="ECO:0000259" key="4">
    <source>
        <dbReference type="PROSITE" id="PS50118"/>
    </source>
</evidence>
<evidence type="ECO:0000256" key="2">
    <source>
        <dbReference type="PROSITE-ProRule" id="PRU00267"/>
    </source>
</evidence>
<feature type="compositionally biased region" description="Basic and acidic residues" evidence="3">
    <location>
        <begin position="1"/>
        <end position="11"/>
    </location>
</feature>
<feature type="DNA-binding region" description="HMG box" evidence="2">
    <location>
        <begin position="54"/>
        <end position="123"/>
    </location>
</feature>
<dbReference type="SUPFAM" id="SSF47095">
    <property type="entry name" value="HMG-box"/>
    <property type="match status" value="2"/>
</dbReference>
<dbReference type="OrthoDB" id="1919336at2759"/>
<sequence>MQYEGEEHVAYDGDGGLDQGHYDDGSEGGAAGGAAPGSSKRRKKRAYKKAPDAPRRGRSAYVLFSMEAREEVKNALPEGSKVTEVMKGIAAKWRELSETDKEEWTAKAAQDKDRYEQELSVYDGPLKVPNKRAKKDPLAPKRAMSAFLHFSQSMRPRLRETYPEAKNMDMSKMLGQEWNRMSDEEKLPYQTKAHDDTLRYREAMTVWKDGGADALASHMAARGETDGAVGKYEEDGDGGDRT</sequence>
<dbReference type="PROSITE" id="PS50118">
    <property type="entry name" value="HMG_BOX_2"/>
    <property type="match status" value="2"/>
</dbReference>
<dbReference type="EMBL" id="FN649760">
    <property type="protein sequence ID" value="CBN80083.1"/>
    <property type="molecule type" value="Genomic_DNA"/>
</dbReference>
<evidence type="ECO:0000313" key="6">
    <source>
        <dbReference type="Proteomes" id="UP000002630"/>
    </source>
</evidence>
<dbReference type="PANTHER" id="PTHR48112:SF22">
    <property type="entry name" value="MITOCHONDRIAL TRANSCRIPTION FACTOR A, ISOFORM B"/>
    <property type="match status" value="1"/>
</dbReference>
<feature type="region of interest" description="Disordered" evidence="3">
    <location>
        <begin position="1"/>
        <end position="59"/>
    </location>
</feature>
<dbReference type="Proteomes" id="UP000002630">
    <property type="component" value="Unassembled WGS sequence"/>
</dbReference>
<accession>D8LKV0</accession>